<dbReference type="KEGG" id="rjg:CCGE525_20615"/>
<dbReference type="Pfam" id="PF25876">
    <property type="entry name" value="HH_MFP_RND"/>
    <property type="match status" value="1"/>
</dbReference>
<proteinExistence type="inferred from homology"/>
<dbReference type="Pfam" id="PF25967">
    <property type="entry name" value="RND-MFP_C"/>
    <property type="match status" value="1"/>
</dbReference>
<dbReference type="GO" id="GO:0022857">
    <property type="term" value="F:transmembrane transporter activity"/>
    <property type="evidence" value="ECO:0007669"/>
    <property type="project" value="InterPro"/>
</dbReference>
<dbReference type="InterPro" id="IPR006143">
    <property type="entry name" value="RND_pump_MFP"/>
</dbReference>
<keyword evidence="9" id="KW-1185">Reference proteome</keyword>
<dbReference type="PANTHER" id="PTHR30158">
    <property type="entry name" value="ACRA/E-RELATED COMPONENT OF DRUG EFFLUX TRANSPORTER"/>
    <property type="match status" value="1"/>
</dbReference>
<protein>
    <submittedName>
        <fullName evidence="8">Efflux RND transporter periplasmic adaptor subunit</fullName>
    </submittedName>
</protein>
<dbReference type="GO" id="GO:0005886">
    <property type="term" value="C:plasma membrane"/>
    <property type="evidence" value="ECO:0007669"/>
    <property type="project" value="UniProtKB-SubCell"/>
</dbReference>
<evidence type="ECO:0000313" key="9">
    <source>
        <dbReference type="Proteomes" id="UP000282195"/>
    </source>
</evidence>
<name>A0A387FQ34_9HYPH</name>
<feature type="coiled-coil region" evidence="3">
    <location>
        <begin position="166"/>
        <end position="193"/>
    </location>
</feature>
<dbReference type="FunFam" id="2.40.420.20:FF:000001">
    <property type="entry name" value="Efflux RND transporter periplasmic adaptor subunit"/>
    <property type="match status" value="1"/>
</dbReference>
<dbReference type="OrthoDB" id="9800613at2"/>
<keyword evidence="3" id="KW-0175">Coiled coil</keyword>
<reference evidence="8 9" key="1">
    <citation type="submission" date="2018-10" db="EMBL/GenBank/DDBJ databases">
        <title>Rhizobium etli, R. leguminosarum and a new Rhizobium genospecies from Phaseolus dumosus.</title>
        <authorList>
            <person name="Ramirez-Puebla S.T."/>
            <person name="Rogel-Hernandez M.A."/>
            <person name="Guerrero G."/>
            <person name="Ormeno-Orrillo E."/>
            <person name="Martinez-Romero J.C."/>
            <person name="Negrete-Yankelevich S."/>
            <person name="Martinez-Romero E."/>
        </authorList>
    </citation>
    <scope>NUCLEOTIDE SEQUENCE [LARGE SCALE GENOMIC DNA]</scope>
    <source>
        <strain evidence="8 9">CCGE525</strain>
    </source>
</reference>
<evidence type="ECO:0000313" key="8">
    <source>
        <dbReference type="EMBL" id="AYG60948.1"/>
    </source>
</evidence>
<dbReference type="InterPro" id="IPR058627">
    <property type="entry name" value="MdtA-like_C"/>
</dbReference>
<evidence type="ECO:0000256" key="3">
    <source>
        <dbReference type="SAM" id="Coils"/>
    </source>
</evidence>
<feature type="domain" description="Multidrug resistance protein MdtA-like C-terminal permuted SH3" evidence="7">
    <location>
        <begin position="327"/>
        <end position="389"/>
    </location>
</feature>
<dbReference type="RefSeq" id="WP_120705912.1">
    <property type="nucleotide sequence ID" value="NZ_CP032694.1"/>
</dbReference>
<evidence type="ECO:0000259" key="6">
    <source>
        <dbReference type="Pfam" id="PF25944"/>
    </source>
</evidence>
<dbReference type="GO" id="GO:0046677">
    <property type="term" value="P:response to antibiotic"/>
    <property type="evidence" value="ECO:0007669"/>
    <property type="project" value="TreeGrafter"/>
</dbReference>
<feature type="domain" description="Multidrug resistance protein MdtA-like barrel-sandwich hybrid" evidence="5">
    <location>
        <begin position="88"/>
        <end position="229"/>
    </location>
</feature>
<dbReference type="PANTHER" id="PTHR30158:SF3">
    <property type="entry name" value="MULTIDRUG EFFLUX PUMP SUBUNIT ACRA-RELATED"/>
    <property type="match status" value="1"/>
</dbReference>
<dbReference type="Pfam" id="PF25944">
    <property type="entry name" value="Beta-barrel_RND"/>
    <property type="match status" value="1"/>
</dbReference>
<accession>A0A387FQ34</accession>
<organism evidence="8 9">
    <name type="scientific">Rhizobium jaguaris</name>
    <dbReference type="NCBI Taxonomy" id="1312183"/>
    <lineage>
        <taxon>Bacteria</taxon>
        <taxon>Pseudomonadati</taxon>
        <taxon>Pseudomonadota</taxon>
        <taxon>Alphaproteobacteria</taxon>
        <taxon>Hyphomicrobiales</taxon>
        <taxon>Rhizobiaceae</taxon>
        <taxon>Rhizobium/Agrobacterium group</taxon>
        <taxon>Rhizobium</taxon>
    </lineage>
</organism>
<dbReference type="AlphaFoldDB" id="A0A387FQ34"/>
<dbReference type="Gene3D" id="1.10.287.470">
    <property type="entry name" value="Helix hairpin bin"/>
    <property type="match status" value="1"/>
</dbReference>
<feature type="domain" description="Multidrug resistance protein MdtA-like beta-barrel" evidence="6">
    <location>
        <begin position="234"/>
        <end position="323"/>
    </location>
</feature>
<dbReference type="Pfam" id="PF25917">
    <property type="entry name" value="BSH_RND"/>
    <property type="match status" value="1"/>
</dbReference>
<evidence type="ECO:0000256" key="2">
    <source>
        <dbReference type="ARBA" id="ARBA00009477"/>
    </source>
</evidence>
<evidence type="ECO:0000259" key="7">
    <source>
        <dbReference type="Pfam" id="PF25967"/>
    </source>
</evidence>
<dbReference type="Gene3D" id="2.40.420.20">
    <property type="match status" value="1"/>
</dbReference>
<sequence length="438" mass="46326">MGNSNVAKRAPSTPVIVRPAAFKRLPAARMSLVAAGVAATLLLASCNEQKAAQNNAPAVKTEVSAMTLHPQSVAITAELPGRTSAYLVAEVRPQVGGIIRSRNFKEGSEVKAGDVLYEIDPATYQAAYDSAAAALQKAEGAIPSAQAKMDRYKGLSAQNAVSQQDYDSAQATLVQAQADVASAKAALETARINLDYTKMRAPIGGRVDASAVTVGALVTADQTTALTTIRQLDPINVDVTQSSTNLLEFRRAIAQGRLKTTGDNVSVHLTLEDGSDYKQTGKLQFSEASVAETVGTITVRAVFPNPERVLLPGMYVRASIEEAVAENSFLVPQRAVTRNTKGEPVAMFVSDDNKVQQRVLKVQRSIGNSWLVNEGMKDGDRIIVEGGQRVRAGQDVNVAAVTIDDATGELKQAAADIKPAEQVELEKTDGKAASGAQK</sequence>
<comment type="similarity">
    <text evidence="2">Belongs to the membrane fusion protein (MFP) (TC 8.A.1) family.</text>
</comment>
<dbReference type="NCBIfam" id="TIGR01730">
    <property type="entry name" value="RND_mfp"/>
    <property type="match status" value="1"/>
</dbReference>
<evidence type="ECO:0000259" key="4">
    <source>
        <dbReference type="Pfam" id="PF25876"/>
    </source>
</evidence>
<dbReference type="InterPro" id="IPR058626">
    <property type="entry name" value="MdtA-like_b-barrel"/>
</dbReference>
<gene>
    <name evidence="8" type="ORF">CCGE525_20615</name>
</gene>
<evidence type="ECO:0000256" key="1">
    <source>
        <dbReference type="ARBA" id="ARBA00004196"/>
    </source>
</evidence>
<dbReference type="Proteomes" id="UP000282195">
    <property type="component" value="Chromosome"/>
</dbReference>
<evidence type="ECO:0000259" key="5">
    <source>
        <dbReference type="Pfam" id="PF25917"/>
    </source>
</evidence>
<feature type="domain" description="Multidrug resistance protein MdtA-like alpha-helical hairpin" evidence="4">
    <location>
        <begin position="128"/>
        <end position="197"/>
    </location>
</feature>
<dbReference type="InterPro" id="IPR058625">
    <property type="entry name" value="MdtA-like_BSH"/>
</dbReference>
<dbReference type="SUPFAM" id="SSF111369">
    <property type="entry name" value="HlyD-like secretion proteins"/>
    <property type="match status" value="1"/>
</dbReference>
<dbReference type="Gene3D" id="2.40.30.170">
    <property type="match status" value="1"/>
</dbReference>
<comment type="subcellular location">
    <subcellularLocation>
        <location evidence="1">Cell envelope</location>
    </subcellularLocation>
</comment>
<dbReference type="InterPro" id="IPR058624">
    <property type="entry name" value="MdtA-like_HH"/>
</dbReference>
<dbReference type="EMBL" id="CP032694">
    <property type="protein sequence ID" value="AYG60948.1"/>
    <property type="molecule type" value="Genomic_DNA"/>
</dbReference>
<dbReference type="Gene3D" id="2.40.50.100">
    <property type="match status" value="1"/>
</dbReference>